<proteinExistence type="predicted"/>
<keyword evidence="2" id="KW-0238">DNA-binding</keyword>
<gene>
    <name evidence="7" type="ORF">ACOF00016_LOCUS10096</name>
</gene>
<evidence type="ECO:0000256" key="2">
    <source>
        <dbReference type="ARBA" id="ARBA00023125"/>
    </source>
</evidence>
<name>A0A7S3P7D5_9STRA</name>
<dbReference type="PANTHER" id="PTHR23351:SF24">
    <property type="entry name" value="ACTIVATING TRANSCRIPTION FACTOR 3-RELATED"/>
    <property type="match status" value="1"/>
</dbReference>
<evidence type="ECO:0000259" key="6">
    <source>
        <dbReference type="PROSITE" id="PS50217"/>
    </source>
</evidence>
<evidence type="ECO:0000313" key="7">
    <source>
        <dbReference type="EMBL" id="CAE0412836.1"/>
    </source>
</evidence>
<accession>A0A7S3P7D5</accession>
<dbReference type="EMBL" id="HBIM01012293">
    <property type="protein sequence ID" value="CAE0412836.1"/>
    <property type="molecule type" value="Transcribed_RNA"/>
</dbReference>
<organism evidence="7">
    <name type="scientific">Amphora coffeiformis</name>
    <dbReference type="NCBI Taxonomy" id="265554"/>
    <lineage>
        <taxon>Eukaryota</taxon>
        <taxon>Sar</taxon>
        <taxon>Stramenopiles</taxon>
        <taxon>Ochrophyta</taxon>
        <taxon>Bacillariophyta</taxon>
        <taxon>Bacillariophyceae</taxon>
        <taxon>Bacillariophycidae</taxon>
        <taxon>Thalassiophysales</taxon>
        <taxon>Catenulaceae</taxon>
        <taxon>Amphora</taxon>
    </lineage>
</organism>
<dbReference type="CDD" id="cd14809">
    <property type="entry name" value="bZIP_AUREO-like"/>
    <property type="match status" value="2"/>
</dbReference>
<dbReference type="GO" id="GO:0000978">
    <property type="term" value="F:RNA polymerase II cis-regulatory region sequence-specific DNA binding"/>
    <property type="evidence" value="ECO:0007669"/>
    <property type="project" value="TreeGrafter"/>
</dbReference>
<keyword evidence="4" id="KW-0175">Coiled coil</keyword>
<feature type="compositionally biased region" description="Basic residues" evidence="5">
    <location>
        <begin position="96"/>
        <end position="107"/>
    </location>
</feature>
<feature type="region of interest" description="Disordered" evidence="5">
    <location>
        <begin position="36"/>
        <end position="107"/>
    </location>
</feature>
<evidence type="ECO:0000256" key="4">
    <source>
        <dbReference type="SAM" id="Coils"/>
    </source>
</evidence>
<dbReference type="Gene3D" id="1.20.5.170">
    <property type="match status" value="2"/>
</dbReference>
<keyword evidence="3" id="KW-0804">Transcription</keyword>
<dbReference type="Pfam" id="PF00170">
    <property type="entry name" value="bZIP_1"/>
    <property type="match status" value="1"/>
</dbReference>
<feature type="region of interest" description="Disordered" evidence="5">
    <location>
        <begin position="291"/>
        <end position="342"/>
    </location>
</feature>
<sequence length="342" mass="37327">MSADAEPADPLQLAYAVAALQSDSTVMGLLTTVPQTLGDPISKTPLRDSTKQTAGSGTNEESCGSSARSTSPDSLSQQNDDGGDKRLARSRERNREHARRTRLRKKAHLEALQSKVKGLEAERQVLKQNIEECGIASILLGLSAGDHEAATSVELNNSAKNDGASQMVALLATGKRKRFLSEAMAENQPTQTHTLKLDIDGEETTIGGGKTSINWKTGVYRDENGKQKQLSAQQLENLRRERNRMHAKMTRDRKKCFIVTIEKTIEDLENENNRMRSLLSKLASSKFSQLVTPMNSPDLSPSTSPPIPGEDEDSTHSQGGNSGKEVAQPTPKKARHGFRLDL</sequence>
<dbReference type="InterPro" id="IPR004827">
    <property type="entry name" value="bZIP"/>
</dbReference>
<evidence type="ECO:0000256" key="3">
    <source>
        <dbReference type="ARBA" id="ARBA00023163"/>
    </source>
</evidence>
<dbReference type="SMART" id="SM00338">
    <property type="entry name" value="BRLZ"/>
    <property type="match status" value="2"/>
</dbReference>
<reference evidence="7" key="1">
    <citation type="submission" date="2021-01" db="EMBL/GenBank/DDBJ databases">
        <authorList>
            <person name="Corre E."/>
            <person name="Pelletier E."/>
            <person name="Niang G."/>
            <person name="Scheremetjew M."/>
            <person name="Finn R."/>
            <person name="Kale V."/>
            <person name="Holt S."/>
            <person name="Cochrane G."/>
            <person name="Meng A."/>
            <person name="Brown T."/>
            <person name="Cohen L."/>
        </authorList>
    </citation>
    <scope>NUCLEOTIDE SEQUENCE</scope>
    <source>
        <strain evidence="7">CCMP127</strain>
    </source>
</reference>
<feature type="coiled-coil region" evidence="4">
    <location>
        <begin position="228"/>
        <end position="285"/>
    </location>
</feature>
<feature type="compositionally biased region" description="Polar residues" evidence="5">
    <location>
        <begin position="291"/>
        <end position="302"/>
    </location>
</feature>
<feature type="domain" description="BZIP" evidence="6">
    <location>
        <begin position="239"/>
        <end position="282"/>
    </location>
</feature>
<dbReference type="SUPFAM" id="SSF57959">
    <property type="entry name" value="Leucine zipper domain"/>
    <property type="match status" value="2"/>
</dbReference>
<dbReference type="InterPro" id="IPR000837">
    <property type="entry name" value="AP-1"/>
</dbReference>
<keyword evidence="1" id="KW-0805">Transcription regulation</keyword>
<evidence type="ECO:0000256" key="5">
    <source>
        <dbReference type="SAM" id="MobiDB-lite"/>
    </source>
</evidence>
<feature type="compositionally biased region" description="Basic residues" evidence="5">
    <location>
        <begin position="332"/>
        <end position="342"/>
    </location>
</feature>
<feature type="domain" description="BZIP" evidence="6">
    <location>
        <begin position="84"/>
        <end position="132"/>
    </location>
</feature>
<dbReference type="GO" id="GO:0005634">
    <property type="term" value="C:nucleus"/>
    <property type="evidence" value="ECO:0007669"/>
    <property type="project" value="TreeGrafter"/>
</dbReference>
<dbReference type="AlphaFoldDB" id="A0A7S3P7D5"/>
<feature type="compositionally biased region" description="Polar residues" evidence="5">
    <location>
        <begin position="51"/>
        <end position="80"/>
    </location>
</feature>
<dbReference type="PANTHER" id="PTHR23351">
    <property type="entry name" value="FOS TRANSCRIPTION FACTOR-RELATED"/>
    <property type="match status" value="1"/>
</dbReference>
<protein>
    <recommendedName>
        <fullName evidence="6">BZIP domain-containing protein</fullName>
    </recommendedName>
</protein>
<dbReference type="InterPro" id="IPR046347">
    <property type="entry name" value="bZIP_sf"/>
</dbReference>
<feature type="compositionally biased region" description="Basic and acidic residues" evidence="5">
    <location>
        <begin position="82"/>
        <end position="95"/>
    </location>
</feature>
<dbReference type="Pfam" id="PF07716">
    <property type="entry name" value="bZIP_2"/>
    <property type="match status" value="1"/>
</dbReference>
<dbReference type="GO" id="GO:0000981">
    <property type="term" value="F:DNA-binding transcription factor activity, RNA polymerase II-specific"/>
    <property type="evidence" value="ECO:0007669"/>
    <property type="project" value="TreeGrafter"/>
</dbReference>
<dbReference type="PROSITE" id="PS50217">
    <property type="entry name" value="BZIP"/>
    <property type="match status" value="2"/>
</dbReference>
<evidence type="ECO:0000256" key="1">
    <source>
        <dbReference type="ARBA" id="ARBA00023015"/>
    </source>
</evidence>